<feature type="domain" description="DUF1206" evidence="2">
    <location>
        <begin position="207"/>
        <end position="275"/>
    </location>
</feature>
<feature type="transmembrane region" description="Helical" evidence="1">
    <location>
        <begin position="75"/>
        <end position="93"/>
    </location>
</feature>
<reference evidence="3 4" key="1">
    <citation type="submission" date="2014-07" db="EMBL/GenBank/DDBJ databases">
        <title>Genome Sequence of Rhodococcus opacus Strain R7, a Biodegrader of Mono- and Polycyclic Aromatic Hydrocarbons.</title>
        <authorList>
            <person name="Di Gennaro P."/>
            <person name="Zampolli J."/>
            <person name="Presti I."/>
            <person name="Cappelletti M."/>
            <person name="D'Ursi P."/>
            <person name="Orro A."/>
            <person name="Mezzelani A."/>
            <person name="Milanesi L."/>
        </authorList>
    </citation>
    <scope>NUCLEOTIDE SEQUENCE [LARGE SCALE GENOMIC DNA]</scope>
    <source>
        <strain evidence="3 4">R7</strain>
    </source>
</reference>
<dbReference type="Pfam" id="PF06724">
    <property type="entry name" value="DUF1206"/>
    <property type="match status" value="3"/>
</dbReference>
<dbReference type="eggNOG" id="ENOG502Z854">
    <property type="taxonomic scope" value="Bacteria"/>
</dbReference>
<keyword evidence="1" id="KW-1133">Transmembrane helix</keyword>
<dbReference type="EMBL" id="CP008947">
    <property type="protein sequence ID" value="AII06905.1"/>
    <property type="molecule type" value="Genomic_DNA"/>
</dbReference>
<evidence type="ECO:0000313" key="3">
    <source>
        <dbReference type="EMBL" id="AII06905.1"/>
    </source>
</evidence>
<evidence type="ECO:0000259" key="2">
    <source>
        <dbReference type="Pfam" id="PF06724"/>
    </source>
</evidence>
<accession>A0A076EL99</accession>
<feature type="transmembrane region" description="Helical" evidence="1">
    <location>
        <begin position="250"/>
        <end position="271"/>
    </location>
</feature>
<keyword evidence="1" id="KW-0812">Transmembrane</keyword>
<organism evidence="3 4">
    <name type="scientific">Rhodococcus opacus</name>
    <name type="common">Nocardia opaca</name>
    <dbReference type="NCBI Taxonomy" id="37919"/>
    <lineage>
        <taxon>Bacteria</taxon>
        <taxon>Bacillati</taxon>
        <taxon>Actinomycetota</taxon>
        <taxon>Actinomycetes</taxon>
        <taxon>Mycobacteriales</taxon>
        <taxon>Nocardiaceae</taxon>
        <taxon>Rhodococcus</taxon>
    </lineage>
</organism>
<evidence type="ECO:0000313" key="4">
    <source>
        <dbReference type="Proteomes" id="UP000028488"/>
    </source>
</evidence>
<feature type="domain" description="DUF1206" evidence="2">
    <location>
        <begin position="120"/>
        <end position="185"/>
    </location>
</feature>
<feature type="transmembrane region" description="Helical" evidence="1">
    <location>
        <begin position="203"/>
        <end position="230"/>
    </location>
</feature>
<dbReference type="Proteomes" id="UP000028488">
    <property type="component" value="Chromosome"/>
</dbReference>
<sequence>MAQNETNRANGMSRAVDRATDSNTFERVARAGHVMSGFVHLLIAYIIVQLAFGTGGNADQSGALGALAAKPGGRLVLWVAMVAFIAMALWRLAETVLGPHATENSGGDGDETSLLDRAKAFGLAVVYFAFAFSAYQFASGGGKSSGQQNAGMSARLMESGGGKILLVVVGLVAIAIGGYHIYKGASKNFLDDLKGTPSKLVEPLGLVGYVAKGLVIAGAGVLVIVAVFNADPSKATGLDGAVKTLGSAPFGQFLLILAALGIAAYGVYSFVMARYARM</sequence>
<dbReference type="AlphaFoldDB" id="A0A076EL99"/>
<name>A0A076EL99_RHOOP</name>
<feature type="domain" description="DUF1206" evidence="2">
    <location>
        <begin position="31"/>
        <end position="96"/>
    </location>
</feature>
<keyword evidence="1" id="KW-0472">Membrane</keyword>
<evidence type="ECO:0000256" key="1">
    <source>
        <dbReference type="SAM" id="Phobius"/>
    </source>
</evidence>
<protein>
    <submittedName>
        <fullName evidence="3">Membrane protein</fullName>
    </submittedName>
</protein>
<feature type="transmembrane region" description="Helical" evidence="1">
    <location>
        <begin position="37"/>
        <end position="55"/>
    </location>
</feature>
<feature type="transmembrane region" description="Helical" evidence="1">
    <location>
        <begin position="120"/>
        <end position="138"/>
    </location>
</feature>
<dbReference type="InterPro" id="IPR009597">
    <property type="entry name" value="DUF1206"/>
</dbReference>
<proteinExistence type="predicted"/>
<gene>
    <name evidence="3" type="ORF">EP51_20550</name>
</gene>
<feature type="transmembrane region" description="Helical" evidence="1">
    <location>
        <begin position="164"/>
        <end position="182"/>
    </location>
</feature>
<dbReference type="RefSeq" id="WP_037239601.1">
    <property type="nucleotide sequence ID" value="NZ_CP008947.1"/>
</dbReference>